<evidence type="ECO:0000313" key="2">
    <source>
        <dbReference type="EMBL" id="OOQ89280.1"/>
    </source>
</evidence>
<dbReference type="AlphaFoldDB" id="A0A1S9RVG1"/>
<gene>
    <name evidence="2" type="ORF">PEBR_27235</name>
</gene>
<feature type="compositionally biased region" description="Basic and acidic residues" evidence="1">
    <location>
        <begin position="516"/>
        <end position="546"/>
    </location>
</feature>
<dbReference type="GO" id="GO:0031047">
    <property type="term" value="P:regulatory ncRNA-mediated gene silencing"/>
    <property type="evidence" value="ECO:0007669"/>
    <property type="project" value="InterPro"/>
</dbReference>
<sequence length="546" mass="62398">MHSNPQSHSTAISGDFSFCPGKPMKPPIPAKTENLPSEKAPPPSKPATMDKVPEVDPPKPKPQVGVPQTRLNDEVALRAGEIMASVARKPRRRRPKSKRGLGKPTGFEEYYADGPMTPAEHEESRRIYDPSYPFEQRIQKALIRYQCKRRMENDRRAIFFKYLQYGGVDASQNYETGIFPRELKQMSSEEGRQARSQTMILQERQELEVNFEEVARGFLSSYYVNHYNPDSQESISIATGTIRNFLTYLLYHDVCPEYKDNIHKARRICDIASVELWQNVQLFQKEPGSFNKSCSMLFGGRYYGSSQDTNHWFPAPCCSDDHLAPDAARKVVKFAIAGTASHELACRFQELATQGNLAAKQILDIDGFEVISISQPDDDLRDFYHEFAPDLPVIGKIKAKSFRNPAKPDIDMTPEERQSWQDGKAPKYDFEFFLEEELLQHCYAGLRIISDIWEINCGVYYFDEVVSAYPSFHTVLGNDLMMRWKTPREMIDEKPKFLEMQFEAVPPSGADDDQEDDKKPNHIMEALKEDLSATGLEKEAEEVGKE</sequence>
<accession>A0A1S9RVG1</accession>
<proteinExistence type="predicted"/>
<protein>
    <recommendedName>
        <fullName evidence="4">Argonaute complex, subunit Arb1</fullName>
    </recommendedName>
</protein>
<dbReference type="InterPro" id="IPR018606">
    <property type="entry name" value="Arb1"/>
</dbReference>
<dbReference type="Proteomes" id="UP000190744">
    <property type="component" value="Unassembled WGS sequence"/>
</dbReference>
<evidence type="ECO:0000256" key="1">
    <source>
        <dbReference type="SAM" id="MobiDB-lite"/>
    </source>
</evidence>
<reference evidence="3" key="1">
    <citation type="submission" date="2015-09" db="EMBL/GenBank/DDBJ databases">
        <authorList>
            <person name="Fill T.P."/>
            <person name="Baretta J.F."/>
            <person name="de Almeida L.G."/>
            <person name="Rocha M."/>
            <person name="de Souza D.H."/>
            <person name="Malavazi I."/>
            <person name="Cerdeira L.T."/>
            <person name="Hong H."/>
            <person name="Samborskyy M."/>
            <person name="de Vasconcelos A.T."/>
            <person name="Leadlay P."/>
            <person name="Rodrigues-Filho E."/>
        </authorList>
    </citation>
    <scope>NUCLEOTIDE SEQUENCE [LARGE SCALE GENOMIC DNA]</scope>
    <source>
        <strain evidence="3">LaBioMMi 136</strain>
    </source>
</reference>
<feature type="region of interest" description="Disordered" evidence="1">
    <location>
        <begin position="505"/>
        <end position="546"/>
    </location>
</feature>
<feature type="region of interest" description="Disordered" evidence="1">
    <location>
        <begin position="1"/>
        <end position="68"/>
    </location>
</feature>
<feature type="compositionally biased region" description="Basic residues" evidence="1">
    <location>
        <begin position="88"/>
        <end position="101"/>
    </location>
</feature>
<feature type="region of interest" description="Disordered" evidence="1">
    <location>
        <begin position="86"/>
        <end position="117"/>
    </location>
</feature>
<organism evidence="2 3">
    <name type="scientific">Penicillium brasilianum</name>
    <dbReference type="NCBI Taxonomy" id="104259"/>
    <lineage>
        <taxon>Eukaryota</taxon>
        <taxon>Fungi</taxon>
        <taxon>Dikarya</taxon>
        <taxon>Ascomycota</taxon>
        <taxon>Pezizomycotina</taxon>
        <taxon>Eurotiomycetes</taxon>
        <taxon>Eurotiomycetidae</taxon>
        <taxon>Eurotiales</taxon>
        <taxon>Aspergillaceae</taxon>
        <taxon>Penicillium</taxon>
    </lineage>
</organism>
<evidence type="ECO:0000313" key="3">
    <source>
        <dbReference type="Proteomes" id="UP000190744"/>
    </source>
</evidence>
<evidence type="ECO:0008006" key="4">
    <source>
        <dbReference type="Google" id="ProtNLM"/>
    </source>
</evidence>
<dbReference type="Pfam" id="PF09692">
    <property type="entry name" value="Arb1"/>
    <property type="match status" value="1"/>
</dbReference>
<dbReference type="GO" id="GO:0033167">
    <property type="term" value="C:ARC complex"/>
    <property type="evidence" value="ECO:0007669"/>
    <property type="project" value="InterPro"/>
</dbReference>
<name>A0A1S9RVG1_PENBI</name>
<comment type="caution">
    <text evidence="2">The sequence shown here is derived from an EMBL/GenBank/DDBJ whole genome shotgun (WGS) entry which is preliminary data.</text>
</comment>
<feature type="compositionally biased region" description="Polar residues" evidence="1">
    <location>
        <begin position="1"/>
        <end position="12"/>
    </location>
</feature>
<dbReference type="EMBL" id="LJBN01000112">
    <property type="protein sequence ID" value="OOQ89280.1"/>
    <property type="molecule type" value="Genomic_DNA"/>
</dbReference>